<evidence type="ECO:0000313" key="2">
    <source>
        <dbReference type="Proteomes" id="UP000774617"/>
    </source>
</evidence>
<protein>
    <submittedName>
        <fullName evidence="1">Uncharacterized protein</fullName>
    </submittedName>
</protein>
<dbReference type="Proteomes" id="UP000774617">
    <property type="component" value="Unassembled WGS sequence"/>
</dbReference>
<organism evidence="1 2">
    <name type="scientific">Macrophomina phaseolina</name>
    <dbReference type="NCBI Taxonomy" id="35725"/>
    <lineage>
        <taxon>Eukaryota</taxon>
        <taxon>Fungi</taxon>
        <taxon>Dikarya</taxon>
        <taxon>Ascomycota</taxon>
        <taxon>Pezizomycotina</taxon>
        <taxon>Dothideomycetes</taxon>
        <taxon>Dothideomycetes incertae sedis</taxon>
        <taxon>Botryosphaeriales</taxon>
        <taxon>Botryosphaeriaceae</taxon>
        <taxon>Macrophomina</taxon>
    </lineage>
</organism>
<name>A0ABQ8FZA7_9PEZI</name>
<sequence length="75" mass="8113">MLPTLGCIRLWPFRWTAALHWAAAGAAEGRSRLLPLSSAYLASFVSLWALPAVPRGQAARDFPYWVGVGSFQPAG</sequence>
<keyword evidence="2" id="KW-1185">Reference proteome</keyword>
<comment type="caution">
    <text evidence="1">The sequence shown here is derived from an EMBL/GenBank/DDBJ whole genome shotgun (WGS) entry which is preliminary data.</text>
</comment>
<evidence type="ECO:0000313" key="1">
    <source>
        <dbReference type="EMBL" id="KAH7038481.1"/>
    </source>
</evidence>
<dbReference type="EMBL" id="JAGTJR010000033">
    <property type="protein sequence ID" value="KAH7038481.1"/>
    <property type="molecule type" value="Genomic_DNA"/>
</dbReference>
<proteinExistence type="predicted"/>
<gene>
    <name evidence="1" type="ORF">B0J12DRAFT_677105</name>
</gene>
<accession>A0ABQ8FZA7</accession>
<reference evidence="1 2" key="1">
    <citation type="journal article" date="2021" name="Nat. Commun.">
        <title>Genetic determinants of endophytism in the Arabidopsis root mycobiome.</title>
        <authorList>
            <person name="Mesny F."/>
            <person name="Miyauchi S."/>
            <person name="Thiergart T."/>
            <person name="Pickel B."/>
            <person name="Atanasova L."/>
            <person name="Karlsson M."/>
            <person name="Huettel B."/>
            <person name="Barry K.W."/>
            <person name="Haridas S."/>
            <person name="Chen C."/>
            <person name="Bauer D."/>
            <person name="Andreopoulos W."/>
            <person name="Pangilinan J."/>
            <person name="LaButti K."/>
            <person name="Riley R."/>
            <person name="Lipzen A."/>
            <person name="Clum A."/>
            <person name="Drula E."/>
            <person name="Henrissat B."/>
            <person name="Kohler A."/>
            <person name="Grigoriev I.V."/>
            <person name="Martin F.M."/>
            <person name="Hacquard S."/>
        </authorList>
    </citation>
    <scope>NUCLEOTIDE SEQUENCE [LARGE SCALE GENOMIC DNA]</scope>
    <source>
        <strain evidence="1 2">MPI-SDFR-AT-0080</strain>
    </source>
</reference>